<accession>A0A918PQW0</accession>
<keyword evidence="2" id="KW-1185">Reference proteome</keyword>
<evidence type="ECO:0000313" key="2">
    <source>
        <dbReference type="Proteomes" id="UP000622166"/>
    </source>
</evidence>
<reference evidence="1" key="1">
    <citation type="journal article" date="2014" name="Int. J. Syst. Evol. Microbiol.">
        <title>Complete genome sequence of Corynebacterium casei LMG S-19264T (=DSM 44701T), isolated from a smear-ripened cheese.</title>
        <authorList>
            <consortium name="US DOE Joint Genome Institute (JGI-PGF)"/>
            <person name="Walter F."/>
            <person name="Albersmeier A."/>
            <person name="Kalinowski J."/>
            <person name="Ruckert C."/>
        </authorList>
    </citation>
    <scope>NUCLEOTIDE SEQUENCE</scope>
    <source>
        <strain evidence="1">JCM 4815</strain>
    </source>
</reference>
<name>A0A918PQW0_9ACTN</name>
<organism evidence="1 2">
    <name type="scientific">Streptomyces poonensis</name>
    <dbReference type="NCBI Taxonomy" id="68255"/>
    <lineage>
        <taxon>Bacteria</taxon>
        <taxon>Bacillati</taxon>
        <taxon>Actinomycetota</taxon>
        <taxon>Actinomycetes</taxon>
        <taxon>Kitasatosporales</taxon>
        <taxon>Streptomycetaceae</taxon>
        <taxon>Streptomyces</taxon>
    </lineage>
</organism>
<evidence type="ECO:0000313" key="1">
    <source>
        <dbReference type="EMBL" id="GGZ18027.1"/>
    </source>
</evidence>
<gene>
    <name evidence="1" type="ORF">GCM10010365_42670</name>
</gene>
<dbReference type="Proteomes" id="UP000622166">
    <property type="component" value="Unassembled WGS sequence"/>
</dbReference>
<comment type="caution">
    <text evidence="1">The sequence shown here is derived from an EMBL/GenBank/DDBJ whole genome shotgun (WGS) entry which is preliminary data.</text>
</comment>
<dbReference type="EMBL" id="BMVW01000008">
    <property type="protein sequence ID" value="GGZ18027.1"/>
    <property type="molecule type" value="Genomic_DNA"/>
</dbReference>
<proteinExistence type="predicted"/>
<dbReference type="AlphaFoldDB" id="A0A918PQW0"/>
<protein>
    <submittedName>
        <fullName evidence="1">Uncharacterized protein</fullName>
    </submittedName>
</protein>
<reference evidence="1" key="2">
    <citation type="submission" date="2020-09" db="EMBL/GenBank/DDBJ databases">
        <authorList>
            <person name="Sun Q."/>
            <person name="Ohkuma M."/>
        </authorList>
    </citation>
    <scope>NUCLEOTIDE SEQUENCE</scope>
    <source>
        <strain evidence="1">JCM 4815</strain>
    </source>
</reference>
<sequence length="182" mass="19773">MGNTCAWPVLRTTDLDEAVSLAERLLSVASWYDPDACYLDAWARTESDLRRLTAAFPEAEATSYGEGRTGDGQGRTGLPVSVNLGLGTVPQARDALGTCLNITMGYVLWHNLKWPEVPELGLGEEYKYAELQIAGNSHTIHSGEWAPEHTVFVHARPGHDARAAWLAARVGAEVVGPSEEGW</sequence>
<dbReference type="RefSeq" id="WP_189861474.1">
    <property type="nucleotide sequence ID" value="NZ_BMVW01000008.1"/>
</dbReference>